<dbReference type="Pfam" id="PF00528">
    <property type="entry name" value="BPD_transp_1"/>
    <property type="match status" value="1"/>
</dbReference>
<dbReference type="InterPro" id="IPR035906">
    <property type="entry name" value="MetI-like_sf"/>
</dbReference>
<evidence type="ECO:0000256" key="1">
    <source>
        <dbReference type="ARBA" id="ARBA00004651"/>
    </source>
</evidence>
<accession>A0ABV3GK61</accession>
<evidence type="ECO:0000256" key="8">
    <source>
        <dbReference type="RuleBase" id="RU363032"/>
    </source>
</evidence>
<evidence type="ECO:0000313" key="11">
    <source>
        <dbReference type="Proteomes" id="UP001551675"/>
    </source>
</evidence>
<keyword evidence="6 8" id="KW-1133">Transmembrane helix</keyword>
<dbReference type="Gene3D" id="1.10.3720.10">
    <property type="entry name" value="MetI-like"/>
    <property type="match status" value="1"/>
</dbReference>
<comment type="subcellular location">
    <subcellularLocation>
        <location evidence="1 8">Cell membrane</location>
        <topology evidence="1 8">Multi-pass membrane protein</topology>
    </subcellularLocation>
</comment>
<comment type="caution">
    <text evidence="10">The sequence shown here is derived from an EMBL/GenBank/DDBJ whole genome shotgun (WGS) entry which is preliminary data.</text>
</comment>
<sequence length="291" mass="31147">MPTSSRSSEGGTRRGAAAALLAPGLLALGVSFLVPLVWLARMSLNRTVGPAELQTAVSLRSYIDVLTDDFVWEVAWHTLWLGALVTVLAVVVSYPVALFLARTRSRLRGLLMALAIAPLLTSSVVRTFGWLILLSDDGIVNSALSGLGIIGEPLTLTNNVTGVVIALVEIMMPYAILAMIAGFGRVSKDLEDAAGSLGAGRLRCFVRITFPLSLPGVLTGALMVFVLTVSAFITPRLMGGGRVFVIATEIYDQATTTLDWPRASALSVLLLLLFGVFLVLYQRLFRMVEGR</sequence>
<feature type="transmembrane region" description="Helical" evidence="8">
    <location>
        <begin position="263"/>
        <end position="281"/>
    </location>
</feature>
<feature type="domain" description="ABC transmembrane type-1" evidence="9">
    <location>
        <begin position="75"/>
        <end position="281"/>
    </location>
</feature>
<dbReference type="RefSeq" id="WP_358136784.1">
    <property type="nucleotide sequence ID" value="NZ_JBFALK010000015.1"/>
</dbReference>
<name>A0ABV3GK61_MICGL</name>
<reference evidence="10 11" key="1">
    <citation type="submission" date="2024-06" db="EMBL/GenBank/DDBJ databases">
        <title>The Natural Products Discovery Center: Release of the First 8490 Sequenced Strains for Exploring Actinobacteria Biosynthetic Diversity.</title>
        <authorList>
            <person name="Kalkreuter E."/>
            <person name="Kautsar S.A."/>
            <person name="Yang D."/>
            <person name="Bader C.D."/>
            <person name="Teijaro C.N."/>
            <person name="Fluegel L."/>
            <person name="Davis C.M."/>
            <person name="Simpson J.R."/>
            <person name="Lauterbach L."/>
            <person name="Steele A.D."/>
            <person name="Gui C."/>
            <person name="Meng S."/>
            <person name="Li G."/>
            <person name="Viehrig K."/>
            <person name="Ye F."/>
            <person name="Su P."/>
            <person name="Kiefer A.F."/>
            <person name="Nichols A."/>
            <person name="Cepeda A.J."/>
            <person name="Yan W."/>
            <person name="Fan B."/>
            <person name="Jiang Y."/>
            <person name="Adhikari A."/>
            <person name="Zheng C.-J."/>
            <person name="Schuster L."/>
            <person name="Cowan T.M."/>
            <person name="Smanski M.J."/>
            <person name="Chevrette M.G."/>
            <person name="De Carvalho L.P.S."/>
            <person name="Shen B."/>
        </authorList>
    </citation>
    <scope>NUCLEOTIDE SEQUENCE [LARGE SCALE GENOMIC DNA]</scope>
    <source>
        <strain evidence="10 11">NPDC050100</strain>
    </source>
</reference>
<feature type="transmembrane region" description="Helical" evidence="8">
    <location>
        <begin position="20"/>
        <end position="40"/>
    </location>
</feature>
<proteinExistence type="inferred from homology"/>
<evidence type="ECO:0000256" key="5">
    <source>
        <dbReference type="ARBA" id="ARBA00022692"/>
    </source>
</evidence>
<keyword evidence="11" id="KW-1185">Reference proteome</keyword>
<evidence type="ECO:0000256" key="6">
    <source>
        <dbReference type="ARBA" id="ARBA00022989"/>
    </source>
</evidence>
<feature type="transmembrane region" description="Helical" evidence="8">
    <location>
        <begin position="110"/>
        <end position="133"/>
    </location>
</feature>
<dbReference type="PANTHER" id="PTHR42929">
    <property type="entry name" value="INNER MEMBRANE ABC TRANSPORTER PERMEASE PROTEIN YDCU-RELATED-RELATED"/>
    <property type="match status" value="1"/>
</dbReference>
<dbReference type="PROSITE" id="PS50928">
    <property type="entry name" value="ABC_TM1"/>
    <property type="match status" value="1"/>
</dbReference>
<keyword evidence="5 8" id="KW-0812">Transmembrane</keyword>
<dbReference type="SUPFAM" id="SSF161098">
    <property type="entry name" value="MetI-like"/>
    <property type="match status" value="1"/>
</dbReference>
<evidence type="ECO:0000259" key="9">
    <source>
        <dbReference type="PROSITE" id="PS50928"/>
    </source>
</evidence>
<evidence type="ECO:0000256" key="2">
    <source>
        <dbReference type="ARBA" id="ARBA00007069"/>
    </source>
</evidence>
<keyword evidence="7 8" id="KW-0472">Membrane</keyword>
<keyword evidence="4" id="KW-1003">Cell membrane</keyword>
<organism evidence="10 11">
    <name type="scientific">Microtetraspora glauca</name>
    <dbReference type="NCBI Taxonomy" id="1996"/>
    <lineage>
        <taxon>Bacteria</taxon>
        <taxon>Bacillati</taxon>
        <taxon>Actinomycetota</taxon>
        <taxon>Actinomycetes</taxon>
        <taxon>Streptosporangiales</taxon>
        <taxon>Streptosporangiaceae</taxon>
        <taxon>Microtetraspora</taxon>
    </lineage>
</organism>
<comment type="similarity">
    <text evidence="2">Belongs to the binding-protein-dependent transport system permease family. CysTW subfamily.</text>
</comment>
<gene>
    <name evidence="10" type="ORF">AB0I59_25790</name>
</gene>
<evidence type="ECO:0000256" key="7">
    <source>
        <dbReference type="ARBA" id="ARBA00023136"/>
    </source>
</evidence>
<keyword evidence="3 8" id="KW-0813">Transport</keyword>
<feature type="transmembrane region" description="Helical" evidence="8">
    <location>
        <begin position="204"/>
        <end position="233"/>
    </location>
</feature>
<dbReference type="PANTHER" id="PTHR42929:SF5">
    <property type="entry name" value="ABC TRANSPORTER PERMEASE PROTEIN"/>
    <property type="match status" value="1"/>
</dbReference>
<dbReference type="InterPro" id="IPR000515">
    <property type="entry name" value="MetI-like"/>
</dbReference>
<evidence type="ECO:0000313" key="10">
    <source>
        <dbReference type="EMBL" id="MEV0972030.1"/>
    </source>
</evidence>
<dbReference type="EMBL" id="JBFALK010000015">
    <property type="protein sequence ID" value="MEV0972030.1"/>
    <property type="molecule type" value="Genomic_DNA"/>
</dbReference>
<protein>
    <submittedName>
        <fullName evidence="10">ABC transporter permease</fullName>
    </submittedName>
</protein>
<dbReference type="CDD" id="cd06261">
    <property type="entry name" value="TM_PBP2"/>
    <property type="match status" value="1"/>
</dbReference>
<feature type="transmembrane region" description="Helical" evidence="8">
    <location>
        <begin position="79"/>
        <end position="101"/>
    </location>
</feature>
<evidence type="ECO:0000256" key="4">
    <source>
        <dbReference type="ARBA" id="ARBA00022475"/>
    </source>
</evidence>
<evidence type="ECO:0000256" key="3">
    <source>
        <dbReference type="ARBA" id="ARBA00022448"/>
    </source>
</evidence>
<feature type="transmembrane region" description="Helical" evidence="8">
    <location>
        <begin position="163"/>
        <end position="183"/>
    </location>
</feature>
<dbReference type="Proteomes" id="UP001551675">
    <property type="component" value="Unassembled WGS sequence"/>
</dbReference>